<feature type="domain" description="Solute-binding protein family 3/N-terminal" evidence="6">
    <location>
        <begin position="37"/>
        <end position="266"/>
    </location>
</feature>
<protein>
    <submittedName>
        <fullName evidence="7">Amino-acid ABC transporter-binding protein YhdW</fullName>
    </submittedName>
</protein>
<dbReference type="GO" id="GO:0006865">
    <property type="term" value="P:amino acid transport"/>
    <property type="evidence" value="ECO:0007669"/>
    <property type="project" value="TreeGrafter"/>
</dbReference>
<feature type="chain" id="PRO_5028928197" evidence="5">
    <location>
        <begin position="26"/>
        <end position="341"/>
    </location>
</feature>
<dbReference type="SUPFAM" id="SSF53850">
    <property type="entry name" value="Periplasmic binding protein-like II"/>
    <property type="match status" value="1"/>
</dbReference>
<feature type="signal peptide" evidence="5">
    <location>
        <begin position="1"/>
        <end position="25"/>
    </location>
</feature>
<comment type="similarity">
    <text evidence="1 4">Belongs to the bacterial solute-binding protein 3 family.</text>
</comment>
<dbReference type="AlphaFoldDB" id="A0A6S6ZXN1"/>
<dbReference type="SMART" id="SM00062">
    <property type="entry name" value="PBPb"/>
    <property type="match status" value="1"/>
</dbReference>
<evidence type="ECO:0000313" key="7">
    <source>
        <dbReference type="EMBL" id="CAB3666527.1"/>
    </source>
</evidence>
<evidence type="ECO:0000259" key="6">
    <source>
        <dbReference type="SMART" id="SM00062"/>
    </source>
</evidence>
<dbReference type="Pfam" id="PF00497">
    <property type="entry name" value="SBP_bac_3"/>
    <property type="match status" value="1"/>
</dbReference>
<dbReference type="InterPro" id="IPR051455">
    <property type="entry name" value="Bact_solute-bind_prot3"/>
</dbReference>
<evidence type="ECO:0000256" key="1">
    <source>
        <dbReference type="ARBA" id="ARBA00010333"/>
    </source>
</evidence>
<evidence type="ECO:0000256" key="2">
    <source>
        <dbReference type="ARBA" id="ARBA00022448"/>
    </source>
</evidence>
<organism evidence="7 8">
    <name type="scientific">Achromobacter deleyi</name>
    <dbReference type="NCBI Taxonomy" id="1353891"/>
    <lineage>
        <taxon>Bacteria</taxon>
        <taxon>Pseudomonadati</taxon>
        <taxon>Pseudomonadota</taxon>
        <taxon>Betaproteobacteria</taxon>
        <taxon>Burkholderiales</taxon>
        <taxon>Alcaligenaceae</taxon>
        <taxon>Achromobacter</taxon>
    </lineage>
</organism>
<dbReference type="CDD" id="cd13692">
    <property type="entry name" value="PBP2_BztA"/>
    <property type="match status" value="1"/>
</dbReference>
<keyword evidence="2" id="KW-0813">Transport</keyword>
<name>A0A6S6ZXN1_9BURK</name>
<reference evidence="7 8" key="1">
    <citation type="submission" date="2020-04" db="EMBL/GenBank/DDBJ databases">
        <authorList>
            <person name="De Canck E."/>
        </authorList>
    </citation>
    <scope>NUCLEOTIDE SEQUENCE [LARGE SCALE GENOMIC DNA]</scope>
    <source>
        <strain evidence="7 8">LMG 3458</strain>
    </source>
</reference>
<gene>
    <name evidence="7" type="primary">yhdW_1</name>
    <name evidence="7" type="ORF">LMG3458_00869</name>
</gene>
<evidence type="ECO:0000256" key="3">
    <source>
        <dbReference type="ARBA" id="ARBA00022729"/>
    </source>
</evidence>
<dbReference type="PROSITE" id="PS01039">
    <property type="entry name" value="SBP_BACTERIAL_3"/>
    <property type="match status" value="1"/>
</dbReference>
<dbReference type="PANTHER" id="PTHR30085:SF7">
    <property type="entry name" value="AMINO-ACID ABC TRANSPORTER-BINDING PROTEIN YHDW-RELATED"/>
    <property type="match status" value="1"/>
</dbReference>
<evidence type="ECO:0000256" key="4">
    <source>
        <dbReference type="RuleBase" id="RU003744"/>
    </source>
</evidence>
<dbReference type="EMBL" id="CADIJO010000002">
    <property type="protein sequence ID" value="CAB3666527.1"/>
    <property type="molecule type" value="Genomic_DNA"/>
</dbReference>
<keyword evidence="3 5" id="KW-0732">Signal</keyword>
<accession>A0A6S6ZXN1</accession>
<dbReference type="PANTHER" id="PTHR30085">
    <property type="entry name" value="AMINO ACID ABC TRANSPORTER PERMEASE"/>
    <property type="match status" value="1"/>
</dbReference>
<proteinExistence type="inferred from homology"/>
<evidence type="ECO:0000256" key="5">
    <source>
        <dbReference type="SAM" id="SignalP"/>
    </source>
</evidence>
<evidence type="ECO:0000313" key="8">
    <source>
        <dbReference type="Proteomes" id="UP000494111"/>
    </source>
</evidence>
<dbReference type="Gene3D" id="3.40.190.10">
    <property type="entry name" value="Periplasmic binding protein-like II"/>
    <property type="match status" value="2"/>
</dbReference>
<dbReference type="Proteomes" id="UP000494111">
    <property type="component" value="Unassembled WGS sequence"/>
</dbReference>
<dbReference type="InterPro" id="IPR001638">
    <property type="entry name" value="Solute-binding_3/MltF_N"/>
</dbReference>
<sequence length="341" mass="37093">MPMFQPVFRTTAGALALAVTCLAHAGPTLDTVKKRGYVQCGVSTGIQGFSAPDSKGDWQGLDVDLCRAIAAAVFNDASKFRLSPLTTQARFTALQSGEVDVLTRNVTPTLARDTTLGLLSVAVNYYDSQGVMVAAKLGVKTLKELDGATICVQPGTVTELALADWFRGKNLHFKPVVIDKYDEIVRAFSAGRCDAFTSDKSQLAASRTTLEHPDSYVILDENIAKSPLGPMVRQGDENWLNVVRWTFYASLEAEEFGLTSANVDSQLKSANPNIQRILGVTPGMGRNLGVDDKWAYTLIKQVGNYGESYERNLGMASAMKLPRALNAQWRDGGLMYGWPVR</sequence>
<dbReference type="InterPro" id="IPR018313">
    <property type="entry name" value="SBP_3_CS"/>
</dbReference>